<dbReference type="GO" id="GO:0008021">
    <property type="term" value="C:synaptic vesicle"/>
    <property type="evidence" value="ECO:0007669"/>
    <property type="project" value="TreeGrafter"/>
</dbReference>
<keyword evidence="29" id="KW-1185">Reference proteome</keyword>
<evidence type="ECO:0000256" key="20">
    <source>
        <dbReference type="ARBA" id="ARBA00033721"/>
    </source>
</evidence>
<evidence type="ECO:0000256" key="22">
    <source>
        <dbReference type="ARBA" id="ARBA00034105"/>
    </source>
</evidence>
<comment type="function">
    <text evidence="20">Probable adapter protein that bind to and organize the subcellular localization of a variety of membrane proteins containing some PDZ recognition sequence. Involved in the clustering of various receptors, possibly by acting at the receptor internalization level. Plays a role in synaptic plasticity by regulating the trafficking and internalization of AMPA receptors. May be regulated upon PRKCA activation. May regulate ASIC1/ASIC3 channel. Regulates actin polymerization by inhibiting the actin-nucleating activity of the Arp2/3 complex; the function is competitive with nucleation promoting factors and is linked to neuronal morphology regulation and AMPA receptor (AMPAR) endocytosis. Via interaction with the Arp2/3 complex involved in regulation of synaptic plasicity of excitatory synapses and required for spine shrinkage during long-term depression (LTD). Involved in regulation of astrocyte morphology, antagonistic to Arp2/3 complex activator WASL/N-WASP function.</text>
</comment>
<keyword evidence="12" id="KW-0770">Synapse</keyword>
<evidence type="ECO:0000256" key="16">
    <source>
        <dbReference type="ARBA" id="ARBA00023212"/>
    </source>
</evidence>
<feature type="compositionally biased region" description="Acidic residues" evidence="25">
    <location>
        <begin position="379"/>
        <end position="388"/>
    </location>
</feature>
<dbReference type="InterPro" id="IPR001478">
    <property type="entry name" value="PDZ"/>
</dbReference>
<dbReference type="GO" id="GO:0043005">
    <property type="term" value="C:neuron projection"/>
    <property type="evidence" value="ECO:0007669"/>
    <property type="project" value="UniProtKB-KW"/>
</dbReference>
<evidence type="ECO:0000256" key="19">
    <source>
        <dbReference type="ARBA" id="ARBA00032804"/>
    </source>
</evidence>
<feature type="domain" description="PDZ" evidence="26">
    <location>
        <begin position="22"/>
        <end position="105"/>
    </location>
</feature>
<dbReference type="CDD" id="cd06722">
    <property type="entry name" value="PDZ_PICK1-like"/>
    <property type="match status" value="1"/>
</dbReference>
<keyword evidence="8" id="KW-0771">Synaptosome</keyword>
<dbReference type="InterPro" id="IPR010504">
    <property type="entry name" value="AH_dom"/>
</dbReference>
<dbReference type="PANTHER" id="PTHR12141:SF1">
    <property type="entry name" value="PRKCA-BINDING PROTEIN"/>
    <property type="match status" value="1"/>
</dbReference>
<dbReference type="InterPro" id="IPR027267">
    <property type="entry name" value="AH/BAR_dom_sf"/>
</dbReference>
<evidence type="ECO:0000256" key="1">
    <source>
        <dbReference type="ARBA" id="ARBA00004170"/>
    </source>
</evidence>
<keyword evidence="16" id="KW-0206">Cytoskeleton</keyword>
<dbReference type="SMART" id="SM01015">
    <property type="entry name" value="Arfaptin"/>
    <property type="match status" value="1"/>
</dbReference>
<feature type="region of interest" description="Disordered" evidence="25">
    <location>
        <begin position="375"/>
        <end position="418"/>
    </location>
</feature>
<dbReference type="GO" id="GO:0098842">
    <property type="term" value="C:postsynaptic early endosome"/>
    <property type="evidence" value="ECO:0007669"/>
    <property type="project" value="TreeGrafter"/>
</dbReference>
<dbReference type="InterPro" id="IPR030798">
    <property type="entry name" value="Arfaptin_fam"/>
</dbReference>
<dbReference type="GO" id="GO:0005080">
    <property type="term" value="F:protein kinase C binding"/>
    <property type="evidence" value="ECO:0007669"/>
    <property type="project" value="TreeGrafter"/>
</dbReference>
<dbReference type="CDD" id="cd07659">
    <property type="entry name" value="BAR_PICK1"/>
    <property type="match status" value="1"/>
</dbReference>
<dbReference type="Gene3D" id="2.30.42.10">
    <property type="match status" value="1"/>
</dbReference>
<dbReference type="GO" id="GO:0019904">
    <property type="term" value="F:protein domain specific binding"/>
    <property type="evidence" value="ECO:0007669"/>
    <property type="project" value="InterPro"/>
</dbReference>
<dbReference type="InParanoid" id="A0A7N8WUI0"/>
<evidence type="ECO:0000313" key="28">
    <source>
        <dbReference type="Ensembl" id="ENSMAMP00000041363.1"/>
    </source>
</evidence>
<dbReference type="GeneTree" id="ENSGT00950000183040"/>
<dbReference type="PANTHER" id="PTHR12141">
    <property type="entry name" value="ARFAPTIN-RELATED"/>
    <property type="match status" value="1"/>
</dbReference>
<evidence type="ECO:0000256" key="10">
    <source>
        <dbReference type="ARBA" id="ARBA00022833"/>
    </source>
</evidence>
<reference evidence="28" key="1">
    <citation type="submission" date="2025-08" db="UniProtKB">
        <authorList>
            <consortium name="Ensembl"/>
        </authorList>
    </citation>
    <scope>IDENTIFICATION</scope>
</reference>
<dbReference type="InterPro" id="IPR036034">
    <property type="entry name" value="PDZ_sf"/>
</dbReference>
<reference evidence="28" key="2">
    <citation type="submission" date="2025-09" db="UniProtKB">
        <authorList>
            <consortium name="Ensembl"/>
        </authorList>
    </citation>
    <scope>IDENTIFICATION</scope>
</reference>
<evidence type="ECO:0000256" key="23">
    <source>
        <dbReference type="ARBA" id="ARBA00093501"/>
    </source>
</evidence>
<evidence type="ECO:0000259" key="27">
    <source>
        <dbReference type="PROSITE" id="PS50870"/>
    </source>
</evidence>
<evidence type="ECO:0000256" key="12">
    <source>
        <dbReference type="ARBA" id="ARBA00023018"/>
    </source>
</evidence>
<keyword evidence="24" id="KW-0175">Coiled coil</keyword>
<evidence type="ECO:0000256" key="25">
    <source>
        <dbReference type="SAM" id="MobiDB-lite"/>
    </source>
</evidence>
<evidence type="ECO:0000256" key="5">
    <source>
        <dbReference type="ARBA" id="ARBA00017975"/>
    </source>
</evidence>
<keyword evidence="14" id="KW-0564">Palmitate</keyword>
<evidence type="ECO:0000256" key="17">
    <source>
        <dbReference type="ARBA" id="ARBA00023288"/>
    </source>
</evidence>
<dbReference type="GO" id="GO:0014069">
    <property type="term" value="C:postsynaptic density"/>
    <property type="evidence" value="ECO:0007669"/>
    <property type="project" value="UniProtKB-SubCell"/>
</dbReference>
<dbReference type="InterPro" id="IPR037959">
    <property type="entry name" value="PICK1_BAR"/>
</dbReference>
<dbReference type="SUPFAM" id="SSF103657">
    <property type="entry name" value="BAR/IMD domain-like"/>
    <property type="match status" value="1"/>
</dbReference>
<evidence type="ECO:0000256" key="6">
    <source>
        <dbReference type="ARBA" id="ARBA00022490"/>
    </source>
</evidence>
<keyword evidence="15" id="KW-0009">Actin-binding</keyword>
<dbReference type="FunFam" id="1.20.1270.60:FF:000023">
    <property type="entry name" value="Interacting with PRKCA"/>
    <property type="match status" value="1"/>
</dbReference>
<evidence type="ECO:0000256" key="4">
    <source>
        <dbReference type="ARBA" id="ARBA00004635"/>
    </source>
</evidence>
<dbReference type="GO" id="GO:0046872">
    <property type="term" value="F:metal ion binding"/>
    <property type="evidence" value="ECO:0007669"/>
    <property type="project" value="UniProtKB-KW"/>
</dbReference>
<keyword evidence="7" id="KW-0597">Phosphoprotein</keyword>
<dbReference type="PROSITE" id="PS50106">
    <property type="entry name" value="PDZ"/>
    <property type="match status" value="1"/>
</dbReference>
<dbReference type="Proteomes" id="UP000261640">
    <property type="component" value="Unplaced"/>
</dbReference>
<comment type="subcellular location">
    <subcellularLocation>
        <location evidence="2">Cytoplasm</location>
        <location evidence="2">Cytoskeleton</location>
    </subcellularLocation>
    <subcellularLocation>
        <location evidence="3">Cytoplasm</location>
        <location evidence="3">Perinuclear region</location>
    </subcellularLocation>
    <subcellularLocation>
        <location evidence="4">Membrane</location>
        <topology evidence="4">Lipid-anchor</topology>
    </subcellularLocation>
    <subcellularLocation>
        <location evidence="1">Membrane</location>
        <topology evidence="1">Peripheral membrane protein</topology>
    </subcellularLocation>
    <subcellularLocation>
        <location evidence="22">Postsynaptic density</location>
    </subcellularLocation>
    <subcellularLocation>
        <location evidence="21">Synapse</location>
        <location evidence="21">Synaptosome</location>
    </subcellularLocation>
</comment>
<keyword evidence="13" id="KW-0472">Membrane</keyword>
<dbReference type="GO" id="GO:0006886">
    <property type="term" value="P:intracellular protein transport"/>
    <property type="evidence" value="ECO:0007669"/>
    <property type="project" value="TreeGrafter"/>
</dbReference>
<dbReference type="Gene3D" id="1.20.1270.60">
    <property type="entry name" value="Arfaptin homology (AH) domain/BAR domain"/>
    <property type="match status" value="1"/>
</dbReference>
<dbReference type="Pfam" id="PF06456">
    <property type="entry name" value="Arfaptin"/>
    <property type="match status" value="1"/>
</dbReference>
<keyword evidence="9" id="KW-0479">Metal-binding</keyword>
<evidence type="ECO:0000256" key="3">
    <source>
        <dbReference type="ARBA" id="ARBA00004556"/>
    </source>
</evidence>
<evidence type="ECO:0000256" key="8">
    <source>
        <dbReference type="ARBA" id="ARBA00022599"/>
    </source>
</evidence>
<comment type="subunit">
    <text evidence="23">Monomer and homodimer. Interacts with CXADR. Interacts presynaptically with the glutamate receptors GRIA2, GRIA3, GRIK3, isoform 3 of GRIA4, isoform A of GRM4, GRM7 and GRM8; with NAPA and NAPB; and with BTG2. The interaction with NAPA and NAPB disrupts the interaction with GRIA2, conducting to the internalization of GRIA2. Interacts with PRKCA; with the amine transporters SLC6A2 and SLC6A3; with the channels ASIC1 and ASIC2; with the GTP-binding proteins ARF1 and ARF3; with the ephrin receptor tyrosine kinases EPHA7, EPHB1 and EPHB2; with ERBB2 and through its PDZ domain with the C-terminal tail of PRLHR. Interacts with UNC5A. Interacts (via AH domain) with NCS1/FREQ; in a calcium-dependent manner. Interacts with F-actin and associates with the ARP2/3 complex. Interacts (via PDZ domain) with ARF1 (activated); the interaction blocks Arp2/3 complex inhibition. Interacts with SORCS3.</text>
</comment>
<feature type="coiled-coil region" evidence="24">
    <location>
        <begin position="146"/>
        <end position="173"/>
    </location>
</feature>
<dbReference type="Ensembl" id="ENSMAMT00000069026.1">
    <property type="protein sequence ID" value="ENSMAMP00000041363.1"/>
    <property type="gene ID" value="ENSMAMG00000007626.2"/>
</dbReference>
<keyword evidence="10" id="KW-0862">Zinc</keyword>
<dbReference type="FunFam" id="2.30.42.10:FF:000073">
    <property type="entry name" value="Interacting with PRKCA"/>
    <property type="match status" value="1"/>
</dbReference>
<evidence type="ECO:0000256" key="2">
    <source>
        <dbReference type="ARBA" id="ARBA00004245"/>
    </source>
</evidence>
<dbReference type="GO" id="GO:0048471">
    <property type="term" value="C:perinuclear region of cytoplasm"/>
    <property type="evidence" value="ECO:0007669"/>
    <property type="project" value="UniProtKB-SubCell"/>
</dbReference>
<evidence type="ECO:0000256" key="21">
    <source>
        <dbReference type="ARBA" id="ARBA00034102"/>
    </source>
</evidence>
<dbReference type="GO" id="GO:0005856">
    <property type="term" value="C:cytoskeleton"/>
    <property type="evidence" value="ECO:0007669"/>
    <property type="project" value="UniProtKB-SubCell"/>
</dbReference>
<dbReference type="AlphaFoldDB" id="A0A7N8WUI0"/>
<evidence type="ECO:0000256" key="15">
    <source>
        <dbReference type="ARBA" id="ARBA00023203"/>
    </source>
</evidence>
<proteinExistence type="predicted"/>
<keyword evidence="6" id="KW-0963">Cytoplasm</keyword>
<evidence type="ECO:0000256" key="9">
    <source>
        <dbReference type="ARBA" id="ARBA00022723"/>
    </source>
</evidence>
<evidence type="ECO:0000256" key="24">
    <source>
        <dbReference type="SAM" id="Coils"/>
    </source>
</evidence>
<dbReference type="GO" id="GO:0097062">
    <property type="term" value="P:dendritic spine maintenance"/>
    <property type="evidence" value="ECO:0007669"/>
    <property type="project" value="TreeGrafter"/>
</dbReference>
<keyword evidence="17" id="KW-0449">Lipoprotein</keyword>
<evidence type="ECO:0000256" key="11">
    <source>
        <dbReference type="ARBA" id="ARBA00022837"/>
    </source>
</evidence>
<name>A0A7N8WUI0_9TELE</name>
<keyword evidence="11" id="KW-0106">Calcium</keyword>
<dbReference type="GO" id="GO:0003779">
    <property type="term" value="F:actin binding"/>
    <property type="evidence" value="ECO:0007669"/>
    <property type="project" value="UniProtKB-KW"/>
</dbReference>
<dbReference type="Pfam" id="PF00595">
    <property type="entry name" value="PDZ"/>
    <property type="match status" value="1"/>
</dbReference>
<accession>A0A7N8WUI0</accession>
<evidence type="ECO:0000256" key="14">
    <source>
        <dbReference type="ARBA" id="ARBA00023139"/>
    </source>
</evidence>
<dbReference type="SMART" id="SM00228">
    <property type="entry name" value="PDZ"/>
    <property type="match status" value="1"/>
</dbReference>
<evidence type="ECO:0000256" key="18">
    <source>
        <dbReference type="ARBA" id="ARBA00031097"/>
    </source>
</evidence>
<dbReference type="GO" id="GO:0043113">
    <property type="term" value="P:receptor clustering"/>
    <property type="evidence" value="ECO:0007669"/>
    <property type="project" value="TreeGrafter"/>
</dbReference>
<dbReference type="PROSITE" id="PS50870">
    <property type="entry name" value="AH"/>
    <property type="match status" value="1"/>
</dbReference>
<dbReference type="GO" id="GO:0005543">
    <property type="term" value="F:phospholipid binding"/>
    <property type="evidence" value="ECO:0007669"/>
    <property type="project" value="TreeGrafter"/>
</dbReference>
<dbReference type="GO" id="GO:0032588">
    <property type="term" value="C:trans-Golgi network membrane"/>
    <property type="evidence" value="ECO:0007669"/>
    <property type="project" value="TreeGrafter"/>
</dbReference>
<evidence type="ECO:0000256" key="13">
    <source>
        <dbReference type="ARBA" id="ARBA00023136"/>
    </source>
</evidence>
<evidence type="ECO:0000259" key="26">
    <source>
        <dbReference type="PROSITE" id="PS50106"/>
    </source>
</evidence>
<evidence type="ECO:0000313" key="29">
    <source>
        <dbReference type="Proteomes" id="UP000261640"/>
    </source>
</evidence>
<dbReference type="GO" id="GO:0005886">
    <property type="term" value="C:plasma membrane"/>
    <property type="evidence" value="ECO:0007669"/>
    <property type="project" value="GOC"/>
</dbReference>
<evidence type="ECO:0000256" key="7">
    <source>
        <dbReference type="ARBA" id="ARBA00022553"/>
    </source>
</evidence>
<protein>
    <recommendedName>
        <fullName evidence="5">PRKCA-binding protein</fullName>
    </recommendedName>
    <alternativeName>
        <fullName evidence="19">Protein interacting with C kinase 1</fullName>
    </alternativeName>
    <alternativeName>
        <fullName evidence="18">Protein kinase C-alpha-binding protein</fullName>
    </alternativeName>
</protein>
<feature type="domain" description="AH" evidence="27">
    <location>
        <begin position="144"/>
        <end position="357"/>
    </location>
</feature>
<sequence length="418" mass="47025">MFTDMDYELEEDKLGIPTVPGTVCLTKDANNLIGISIGGGAQYCPCLYIVQVFDNTPAALDGTLAAGDEITGVNGKPVKGKTKVEVAKMIQAVQGEATIHYNKLQADPKQGKSLDIVLKKVKHRLVENMSSGTADALGLSRAILCNDGLVKRLEELEKTAELYKGLMEHTKRLLRAFFELSQTHRAFGDVFSVIGVREPQAAASEAFVKFADAHRSIEKYGIQLLKTIKPMLHDLNTYLHKAIPDTKLTIRKYLDVKFEYLSYCLKVKEMDDEEYSSIAMGEPLYRVSTGNYEYRLVLRCRQEARARFAKMRKDVLEKIELLDQKHVQDIVFQLQRFVSGMSRYYDECYAVLKEADVFPIEVDLSRTMMNYSSPSLSYTEEEEEEEEGGGSAGRQVPAAGTMKFKGSSSWNDESRCHR</sequence>
<dbReference type="GO" id="GO:0002092">
    <property type="term" value="P:positive regulation of receptor internalization"/>
    <property type="evidence" value="ECO:0007669"/>
    <property type="project" value="TreeGrafter"/>
</dbReference>
<dbReference type="SUPFAM" id="SSF50156">
    <property type="entry name" value="PDZ domain-like"/>
    <property type="match status" value="1"/>
</dbReference>
<organism evidence="28 29">
    <name type="scientific">Mastacembelus armatus</name>
    <name type="common">zig-zag eel</name>
    <dbReference type="NCBI Taxonomy" id="205130"/>
    <lineage>
        <taxon>Eukaryota</taxon>
        <taxon>Metazoa</taxon>
        <taxon>Chordata</taxon>
        <taxon>Craniata</taxon>
        <taxon>Vertebrata</taxon>
        <taxon>Euteleostomi</taxon>
        <taxon>Actinopterygii</taxon>
        <taxon>Neopterygii</taxon>
        <taxon>Teleostei</taxon>
        <taxon>Neoteleostei</taxon>
        <taxon>Acanthomorphata</taxon>
        <taxon>Anabantaria</taxon>
        <taxon>Synbranchiformes</taxon>
        <taxon>Mastacembelidae</taxon>
        <taxon>Mastacembelus</taxon>
    </lineage>
</organism>
<dbReference type="GO" id="GO:0034315">
    <property type="term" value="P:regulation of Arp2/3 complex-mediated actin nucleation"/>
    <property type="evidence" value="ECO:0007669"/>
    <property type="project" value="TreeGrafter"/>
</dbReference>